<evidence type="ECO:0000259" key="1">
    <source>
        <dbReference type="Pfam" id="PF02829"/>
    </source>
</evidence>
<comment type="caution">
    <text evidence="3">The sequence shown here is derived from an EMBL/GenBank/DDBJ whole genome shotgun (WGS) entry which is preliminary data.</text>
</comment>
<dbReference type="PIRSF" id="PIRSF037847">
    <property type="entry name" value="NiaR"/>
    <property type="match status" value="1"/>
</dbReference>
<accession>A0ABV5AR96</accession>
<gene>
    <name evidence="3" type="ORF">ACE41H_03745</name>
</gene>
<dbReference type="InterPro" id="IPR036388">
    <property type="entry name" value="WH-like_DNA-bd_sf"/>
</dbReference>
<evidence type="ECO:0000313" key="3">
    <source>
        <dbReference type="EMBL" id="MFB5265899.1"/>
    </source>
</evidence>
<sequence length="179" mass="20079">MNGEMKLNGTERREKLLQWLKQHSPLTGSELARRASVSRQVIVQDITLLKARNEPIMATSQGYMYLAKPEAADRPVERIVAVQHGPERTEEELQLIVDYGVTVKDVIVEHPVYGEITAPILASTRQDVHEFILRITSTNASYLSELTGGIHLHTLTAPDQERIEQAVQALERAGFLLTD</sequence>
<dbReference type="PANTHER" id="PTHR40068:SF1">
    <property type="entry name" value="TRANSCRIPTION REPRESSOR NIAR-RELATED"/>
    <property type="match status" value="1"/>
</dbReference>
<dbReference type="Pfam" id="PF08279">
    <property type="entry name" value="HTH_11"/>
    <property type="match status" value="1"/>
</dbReference>
<name>A0ABV5AR96_9BACL</name>
<dbReference type="Gene3D" id="3.30.1340.20">
    <property type="entry name" value="3H domain"/>
    <property type="match status" value="1"/>
</dbReference>
<reference evidence="3 4" key="1">
    <citation type="submission" date="2024-09" db="EMBL/GenBank/DDBJ databases">
        <title>Paenibacillus zeirhizospherea sp. nov., isolated from surface of the maize (Zea mays) roots in a horticulture field, Hungary.</title>
        <authorList>
            <person name="Marton D."/>
            <person name="Farkas M."/>
            <person name="Bedics A."/>
            <person name="Toth E."/>
            <person name="Tancsics A."/>
            <person name="Boka K."/>
            <person name="Maroti G."/>
            <person name="Kriszt B."/>
            <person name="Cserhati M."/>
        </authorList>
    </citation>
    <scope>NUCLEOTIDE SEQUENCE [LARGE SCALE GENOMIC DNA]</scope>
    <source>
        <strain evidence="3 4">KCTC 33519</strain>
    </source>
</reference>
<dbReference type="Proteomes" id="UP001580346">
    <property type="component" value="Unassembled WGS sequence"/>
</dbReference>
<dbReference type="PANTHER" id="PTHR40068">
    <property type="entry name" value="TRANSCRIPTION REPRESSOR NIAR-RELATED"/>
    <property type="match status" value="1"/>
</dbReference>
<dbReference type="InterPro" id="IPR004173">
    <property type="entry name" value="3H_domain"/>
</dbReference>
<dbReference type="Pfam" id="PF02829">
    <property type="entry name" value="3H"/>
    <property type="match status" value="1"/>
</dbReference>
<organism evidence="3 4">
    <name type="scientific">Paenibacillus enshidis</name>
    <dbReference type="NCBI Taxonomy" id="1458439"/>
    <lineage>
        <taxon>Bacteria</taxon>
        <taxon>Bacillati</taxon>
        <taxon>Bacillota</taxon>
        <taxon>Bacilli</taxon>
        <taxon>Bacillales</taxon>
        <taxon>Paenibacillaceae</taxon>
        <taxon>Paenibacillus</taxon>
    </lineage>
</organism>
<proteinExistence type="predicted"/>
<dbReference type="RefSeq" id="WP_375353451.1">
    <property type="nucleotide sequence ID" value="NZ_JBHHMI010000002.1"/>
</dbReference>
<dbReference type="InterPro" id="IPR013196">
    <property type="entry name" value="HTH_11"/>
</dbReference>
<dbReference type="InterPro" id="IPR036390">
    <property type="entry name" value="WH_DNA-bd_sf"/>
</dbReference>
<dbReference type="InterPro" id="IPR035922">
    <property type="entry name" value="3H_dom_sf"/>
</dbReference>
<evidence type="ECO:0000259" key="2">
    <source>
        <dbReference type="Pfam" id="PF08279"/>
    </source>
</evidence>
<dbReference type="SUPFAM" id="SSF46785">
    <property type="entry name" value="Winged helix' DNA-binding domain"/>
    <property type="match status" value="1"/>
</dbReference>
<evidence type="ECO:0000313" key="4">
    <source>
        <dbReference type="Proteomes" id="UP001580346"/>
    </source>
</evidence>
<feature type="domain" description="3H" evidence="1">
    <location>
        <begin position="80"/>
        <end position="176"/>
    </location>
</feature>
<protein>
    <submittedName>
        <fullName evidence="3">Transcription repressor NadR</fullName>
    </submittedName>
</protein>
<keyword evidence="4" id="KW-1185">Reference proteome</keyword>
<dbReference type="Gene3D" id="1.10.10.10">
    <property type="entry name" value="Winged helix-like DNA-binding domain superfamily/Winged helix DNA-binding domain"/>
    <property type="match status" value="1"/>
</dbReference>
<dbReference type="InterPro" id="IPR026043">
    <property type="entry name" value="NadR"/>
</dbReference>
<feature type="domain" description="Helix-turn-helix type 11" evidence="2">
    <location>
        <begin position="12"/>
        <end position="63"/>
    </location>
</feature>
<dbReference type="EMBL" id="JBHHMI010000002">
    <property type="protein sequence ID" value="MFB5265899.1"/>
    <property type="molecule type" value="Genomic_DNA"/>
</dbReference>
<dbReference type="SUPFAM" id="SSF75500">
    <property type="entry name" value="Putative transcriptional regulator TM1602, C-terminal domain"/>
    <property type="match status" value="1"/>
</dbReference>